<feature type="region of interest" description="Disordered" evidence="2">
    <location>
        <begin position="685"/>
        <end position="888"/>
    </location>
</feature>
<dbReference type="InterPro" id="IPR027482">
    <property type="entry name" value="Sec1-like_dom2"/>
</dbReference>
<dbReference type="Pfam" id="PF00995">
    <property type="entry name" value="Sec1"/>
    <property type="match status" value="1"/>
</dbReference>
<feature type="compositionally biased region" description="Basic residues" evidence="2">
    <location>
        <begin position="879"/>
        <end position="888"/>
    </location>
</feature>
<comment type="caution">
    <text evidence="3">The sequence shown here is derived from an EMBL/GenBank/DDBJ whole genome shotgun (WGS) entry which is preliminary data.</text>
</comment>
<feature type="compositionally biased region" description="Low complexity" evidence="2">
    <location>
        <begin position="825"/>
        <end position="850"/>
    </location>
</feature>
<protein>
    <submittedName>
        <fullName evidence="3">Syntaxin binding protein 1</fullName>
    </submittedName>
</protein>
<dbReference type="Gene3D" id="1.25.40.60">
    <property type="match status" value="1"/>
</dbReference>
<dbReference type="Gene3D" id="3.40.50.1910">
    <property type="match status" value="1"/>
</dbReference>
<dbReference type="Proteomes" id="UP001151582">
    <property type="component" value="Unassembled WGS sequence"/>
</dbReference>
<feature type="compositionally biased region" description="Low complexity" evidence="2">
    <location>
        <begin position="792"/>
        <end position="803"/>
    </location>
</feature>
<dbReference type="PANTHER" id="PTHR11679">
    <property type="entry name" value="VESICLE PROTEIN SORTING-ASSOCIATED"/>
    <property type="match status" value="1"/>
</dbReference>
<gene>
    <name evidence="3" type="primary">sec1</name>
    <name evidence="3" type="ORF">H4R34_002558</name>
</gene>
<dbReference type="InterPro" id="IPR043127">
    <property type="entry name" value="Sec-1-like_dom3a"/>
</dbReference>
<dbReference type="Gene3D" id="3.40.50.2060">
    <property type="match status" value="1"/>
</dbReference>
<dbReference type="AlphaFoldDB" id="A0A9W8B3Y0"/>
<keyword evidence="4" id="KW-1185">Reference proteome</keyword>
<evidence type="ECO:0000313" key="4">
    <source>
        <dbReference type="Proteomes" id="UP001151582"/>
    </source>
</evidence>
<organism evidence="3 4">
    <name type="scientific">Dimargaris verticillata</name>
    <dbReference type="NCBI Taxonomy" id="2761393"/>
    <lineage>
        <taxon>Eukaryota</taxon>
        <taxon>Fungi</taxon>
        <taxon>Fungi incertae sedis</taxon>
        <taxon>Zoopagomycota</taxon>
        <taxon>Kickxellomycotina</taxon>
        <taxon>Dimargaritomycetes</taxon>
        <taxon>Dimargaritales</taxon>
        <taxon>Dimargaritaceae</taxon>
        <taxon>Dimargaris</taxon>
    </lineage>
</organism>
<dbReference type="GO" id="GO:0016192">
    <property type="term" value="P:vesicle-mediated transport"/>
    <property type="evidence" value="ECO:0007669"/>
    <property type="project" value="InterPro"/>
</dbReference>
<name>A0A9W8B3Y0_9FUNG</name>
<dbReference type="OrthoDB" id="2228at2759"/>
<evidence type="ECO:0000256" key="2">
    <source>
        <dbReference type="SAM" id="MobiDB-lite"/>
    </source>
</evidence>
<feature type="compositionally biased region" description="Polar residues" evidence="2">
    <location>
        <begin position="732"/>
        <end position="764"/>
    </location>
</feature>
<comment type="similarity">
    <text evidence="1">Belongs to the STXBP/unc-18/SEC1 family.</text>
</comment>
<feature type="compositionally biased region" description="Polar residues" evidence="2">
    <location>
        <begin position="707"/>
        <end position="725"/>
    </location>
</feature>
<accession>A0A9W8B3Y0</accession>
<evidence type="ECO:0000256" key="1">
    <source>
        <dbReference type="ARBA" id="ARBA00009884"/>
    </source>
</evidence>
<dbReference type="InterPro" id="IPR043154">
    <property type="entry name" value="Sec-1-like_dom1"/>
</dbReference>
<dbReference type="EMBL" id="JANBQB010000181">
    <property type="protein sequence ID" value="KAJ1980175.1"/>
    <property type="molecule type" value="Genomic_DNA"/>
</dbReference>
<dbReference type="SUPFAM" id="SSF56815">
    <property type="entry name" value="Sec1/munc18-like (SM) proteins"/>
    <property type="match status" value="1"/>
</dbReference>
<reference evidence="3" key="1">
    <citation type="submission" date="2022-07" db="EMBL/GenBank/DDBJ databases">
        <title>Phylogenomic reconstructions and comparative analyses of Kickxellomycotina fungi.</title>
        <authorList>
            <person name="Reynolds N.K."/>
            <person name="Stajich J.E."/>
            <person name="Barry K."/>
            <person name="Grigoriev I.V."/>
            <person name="Crous P."/>
            <person name="Smith M.E."/>
        </authorList>
    </citation>
    <scope>NUCLEOTIDE SEQUENCE</scope>
    <source>
        <strain evidence="3">RSA 567</strain>
    </source>
</reference>
<feature type="compositionally biased region" description="Polar residues" evidence="2">
    <location>
        <begin position="805"/>
        <end position="823"/>
    </location>
</feature>
<evidence type="ECO:0000313" key="3">
    <source>
        <dbReference type="EMBL" id="KAJ1980175.1"/>
    </source>
</evidence>
<dbReference type="InterPro" id="IPR036045">
    <property type="entry name" value="Sec1-like_sf"/>
</dbReference>
<dbReference type="InterPro" id="IPR001619">
    <property type="entry name" value="Sec1-like"/>
</dbReference>
<sequence>MHPNHLKQLLRSKILNAIKQADEKTPYTPKVVAVDDRSLKLLQSCLTNSEVCTGGVTGFVNVFEPTTPQPGTEVIYFVSPSPQVVSRICQDFGPAKSKRSPSQGSPAAASAGGSIYQACHLLFTYELDDALFKQLTSTITSNQYIKTLNELYVNFRVFEPLIFYTESSTQTFYNLFSPQASDRAVMEMEHIAHQLVSLCGAMQVSPLIRYHQPDYDYNTCTLSRQLAMLFQIEMDKFLNNHQDFEKNINGQTVFLILDRSMDLYAPFLHEFTYQAMANDLLPIESGKKYSYEAETGQGNVAKEAILDDKDTFWMDVRHKHIMDLKEIIETKQAELERQKISMTRKGENVSVGHLRSVVGSMHHFEKELEQFTAHHTMIHECFVKFGKGRLSDLANLEQILVTGKTAEGEVMKNLEMEMFPILDDPDISSMDKLRLLILYFTAKNGSIGEADRRKLLQIAHLGSKHHASVANLTALGFQFDKHPPAHHAAHQTNSAQPSEDNLFGRLAQSFRNRTATPKPDEDSYNLSRYTPSLKHILEDQLTGQLDPNQYPLVKPPRDDKALQSAVTRKSLRTVKATWAQPAAGSADMRRAPSQSVVSGGRLFVYVVGGVTYSEVRTTYELTQKYGWDIYLGGTHVFTPREFLHNLCGLHEPPQQVVHPNGQPILPGTNCTEPAKPAKRRFQLPKLGQNQSKSQDAAARPAAAKSGSLRQNQHYHQNSTASSPGQQAPAFNRYQSTPTVPSASMGRSVSHGRTSGTHHNYNSAAATGDRHNRTGSQGSTHYQSYSHRHHQHTSSASSGTPRSSRNGDTSYSSPGLSDHFQSLHVSGHGSAASPSSYGSSPYASQGSAGYSRPSPHKSPSASGETSASHSSTASSPVNAKKSHFLKRFI</sequence>
<dbReference type="Gene3D" id="3.90.830.10">
    <property type="entry name" value="Syntaxin Binding Protein 1, Chain A, domain 2"/>
    <property type="match status" value="1"/>
</dbReference>
<feature type="compositionally biased region" description="Low complexity" evidence="2">
    <location>
        <begin position="857"/>
        <end position="875"/>
    </location>
</feature>
<proteinExistence type="inferred from homology"/>